<feature type="transmembrane region" description="Helical" evidence="7">
    <location>
        <begin position="152"/>
        <end position="169"/>
    </location>
</feature>
<evidence type="ECO:0000313" key="10">
    <source>
        <dbReference type="EMBL" id="SCF04402.1"/>
    </source>
</evidence>
<reference evidence="9 12" key="2">
    <citation type="submission" date="2018-03" db="EMBL/GenBank/DDBJ databases">
        <title>Genomic framework for the identification of Micromonospora saelicesensis and Micromonospora noduli.</title>
        <authorList>
            <person name="Riesco R."/>
            <person name="Trujillo M.E."/>
        </authorList>
    </citation>
    <scope>NUCLEOTIDE SEQUENCE [LARGE SCALE GENOMIC DNA]</scope>
    <source>
        <strain evidence="9 12">GAR05</strain>
    </source>
</reference>
<feature type="transmembrane region" description="Helical" evidence="7">
    <location>
        <begin position="6"/>
        <end position="26"/>
    </location>
</feature>
<dbReference type="EMBL" id="FMCR01000003">
    <property type="protein sequence ID" value="SCF04402.1"/>
    <property type="molecule type" value="Genomic_DNA"/>
</dbReference>
<dbReference type="GO" id="GO:0005886">
    <property type="term" value="C:plasma membrane"/>
    <property type="evidence" value="ECO:0007669"/>
    <property type="project" value="UniProtKB-SubCell"/>
</dbReference>
<keyword evidence="4 7" id="KW-0812">Transmembrane</keyword>
<sequence>MTTSTALLLADLTGVAVFAASGASAAVAKRLDLFGVAFVGFVAALGGGIFRDLVIDEVPPLAFADWRYAATAAITALAVFWLHPQLVRLRTTVLVLDAAGLALFTVTGTLKALDARVPAVGACLIGMLTAIGGGLGRDLLTAEIPVVLRREIYALAALAGSVLVVLLYVTGQTGPAPLTAAAVLVFGLRLIALRRRWSAPVATLRPPRADGADPRTDREW</sequence>
<dbReference type="AlphaFoldDB" id="A0A1C4X7G8"/>
<protein>
    <submittedName>
        <fullName evidence="9">UPF0126 membrane protein</fullName>
    </submittedName>
    <submittedName>
        <fullName evidence="10">Uncharacterized membrane protein YeiH</fullName>
    </submittedName>
</protein>
<keyword evidence="3" id="KW-1003">Cell membrane</keyword>
<feature type="domain" description="Glycine transporter" evidence="8">
    <location>
        <begin position="9"/>
        <end position="83"/>
    </location>
</feature>
<dbReference type="InterPro" id="IPR005115">
    <property type="entry name" value="Gly_transporter"/>
</dbReference>
<evidence type="ECO:0000256" key="2">
    <source>
        <dbReference type="ARBA" id="ARBA00008193"/>
    </source>
</evidence>
<evidence type="ECO:0000313" key="9">
    <source>
        <dbReference type="EMBL" id="RAN92070.1"/>
    </source>
</evidence>
<evidence type="ECO:0000313" key="12">
    <source>
        <dbReference type="Proteomes" id="UP000249334"/>
    </source>
</evidence>
<keyword evidence="6 7" id="KW-0472">Membrane</keyword>
<evidence type="ECO:0000256" key="3">
    <source>
        <dbReference type="ARBA" id="ARBA00022475"/>
    </source>
</evidence>
<reference evidence="10 11" key="1">
    <citation type="submission" date="2016-06" db="EMBL/GenBank/DDBJ databases">
        <authorList>
            <person name="Kjaerup R.B."/>
            <person name="Dalgaard T.S."/>
            <person name="Juul-Madsen H.R."/>
        </authorList>
    </citation>
    <scope>NUCLEOTIDE SEQUENCE [LARGE SCALE GENOMIC DNA]</scope>
    <source>
        <strain evidence="10 11">DSM 44871</strain>
    </source>
</reference>
<dbReference type="Pfam" id="PF03458">
    <property type="entry name" value="Gly_transporter"/>
    <property type="match status" value="2"/>
</dbReference>
<dbReference type="STRING" id="285676.GA0070561_3174"/>
<keyword evidence="5 7" id="KW-1133">Transmembrane helix</keyword>
<evidence type="ECO:0000313" key="11">
    <source>
        <dbReference type="Proteomes" id="UP000198864"/>
    </source>
</evidence>
<comment type="subcellular location">
    <subcellularLocation>
        <location evidence="1">Cell membrane</location>
        <topology evidence="1">Multi-pass membrane protein</topology>
    </subcellularLocation>
</comment>
<evidence type="ECO:0000256" key="6">
    <source>
        <dbReference type="ARBA" id="ARBA00023136"/>
    </source>
</evidence>
<dbReference type="PANTHER" id="PTHR30506">
    <property type="entry name" value="INNER MEMBRANE PROTEIN"/>
    <property type="match status" value="1"/>
</dbReference>
<dbReference type="RefSeq" id="WP_091400592.1">
    <property type="nucleotide sequence ID" value="NZ_FMCR01000003.1"/>
</dbReference>
<proteinExistence type="inferred from homology"/>
<dbReference type="EMBL" id="PXXW01000073">
    <property type="protein sequence ID" value="RAN92070.1"/>
    <property type="molecule type" value="Genomic_DNA"/>
</dbReference>
<evidence type="ECO:0000256" key="5">
    <source>
        <dbReference type="ARBA" id="ARBA00022989"/>
    </source>
</evidence>
<evidence type="ECO:0000259" key="8">
    <source>
        <dbReference type="Pfam" id="PF03458"/>
    </source>
</evidence>
<evidence type="ECO:0000256" key="4">
    <source>
        <dbReference type="ARBA" id="ARBA00022692"/>
    </source>
</evidence>
<organism evidence="10 11">
    <name type="scientific">Micromonospora saelicesensis</name>
    <dbReference type="NCBI Taxonomy" id="285676"/>
    <lineage>
        <taxon>Bacteria</taxon>
        <taxon>Bacillati</taxon>
        <taxon>Actinomycetota</taxon>
        <taxon>Actinomycetes</taxon>
        <taxon>Micromonosporales</taxon>
        <taxon>Micromonosporaceae</taxon>
        <taxon>Micromonospora</taxon>
    </lineage>
</organism>
<dbReference type="Proteomes" id="UP000198864">
    <property type="component" value="Unassembled WGS sequence"/>
</dbReference>
<feature type="transmembrane region" description="Helical" evidence="7">
    <location>
        <begin position="175"/>
        <end position="192"/>
    </location>
</feature>
<gene>
    <name evidence="10" type="ORF">GA0070561_3174</name>
    <name evidence="9" type="ORF">GAR05_06425</name>
</gene>
<dbReference type="Proteomes" id="UP000249334">
    <property type="component" value="Unassembled WGS sequence"/>
</dbReference>
<evidence type="ECO:0000256" key="1">
    <source>
        <dbReference type="ARBA" id="ARBA00004651"/>
    </source>
</evidence>
<keyword evidence="12" id="KW-1185">Reference proteome</keyword>
<evidence type="ECO:0000256" key="7">
    <source>
        <dbReference type="SAM" id="Phobius"/>
    </source>
</evidence>
<feature type="transmembrane region" description="Helical" evidence="7">
    <location>
        <begin position="94"/>
        <end position="113"/>
    </location>
</feature>
<dbReference type="PANTHER" id="PTHR30506:SF3">
    <property type="entry name" value="UPF0126 INNER MEMBRANE PROTEIN YADS-RELATED"/>
    <property type="match status" value="1"/>
</dbReference>
<name>A0A1C4X7G8_9ACTN</name>
<comment type="similarity">
    <text evidence="2">Belongs to the UPF0126 family.</text>
</comment>
<accession>A0A1C4X7G8</accession>
<feature type="domain" description="Glycine transporter" evidence="8">
    <location>
        <begin position="95"/>
        <end position="168"/>
    </location>
</feature>
<feature type="transmembrane region" description="Helical" evidence="7">
    <location>
        <begin position="33"/>
        <end position="54"/>
    </location>
</feature>
<feature type="transmembrane region" description="Helical" evidence="7">
    <location>
        <begin position="119"/>
        <end position="140"/>
    </location>
</feature>
<feature type="transmembrane region" description="Helical" evidence="7">
    <location>
        <begin position="66"/>
        <end position="82"/>
    </location>
</feature>